<dbReference type="InterPro" id="IPR035973">
    <property type="entry name" value="Cyt_c_oxidase_su3-like_sf"/>
</dbReference>
<evidence type="ECO:0000256" key="4">
    <source>
        <dbReference type="ARBA" id="ARBA00022692"/>
    </source>
</evidence>
<evidence type="ECO:0000256" key="3">
    <source>
        <dbReference type="ARBA" id="ARBA00022347"/>
    </source>
</evidence>
<name>A0A502E7Z6_9MYCO</name>
<dbReference type="PROSITE" id="PS50253">
    <property type="entry name" value="COX3"/>
    <property type="match status" value="1"/>
</dbReference>
<keyword evidence="14" id="KW-1185">Reference proteome</keyword>
<protein>
    <recommendedName>
        <fullName evidence="3">Probable cytochrome c oxidase subunit 3</fullName>
    </recommendedName>
    <alternativeName>
        <fullName evidence="7">Cytochrome aa3 subunit 3</fullName>
    </alternativeName>
</protein>
<evidence type="ECO:0000256" key="2">
    <source>
        <dbReference type="ARBA" id="ARBA00010581"/>
    </source>
</evidence>
<dbReference type="Gene3D" id="1.20.120.80">
    <property type="entry name" value="Cytochrome c oxidase, subunit III, four-helix bundle"/>
    <property type="match status" value="1"/>
</dbReference>
<evidence type="ECO:0000313" key="14">
    <source>
        <dbReference type="Proteomes" id="UP000320095"/>
    </source>
</evidence>
<keyword evidence="5 11" id="KW-1133">Transmembrane helix</keyword>
<comment type="subcellular location">
    <subcellularLocation>
        <location evidence="9">Cell membrane</location>
        <topology evidence="9">Multi-pass membrane protein</topology>
    </subcellularLocation>
    <subcellularLocation>
        <location evidence="1">Membrane</location>
        <topology evidence="1">Multi-pass membrane protein</topology>
    </subcellularLocation>
</comment>
<dbReference type="GO" id="GO:0004129">
    <property type="term" value="F:cytochrome-c oxidase activity"/>
    <property type="evidence" value="ECO:0007669"/>
    <property type="project" value="UniProtKB-EC"/>
</dbReference>
<evidence type="ECO:0000256" key="8">
    <source>
        <dbReference type="ARBA" id="ARBA00047816"/>
    </source>
</evidence>
<sequence>MPERDTEDAVSIGAETHSHSDPTKRRASHIPGEGGVWIFIFGDMCVFAVLFVVFLHARQSDPAAFARDQAHLNANFGAINTVLLLVSSLFVVLAMRAVTSRAHSALAPRFIAAAWVCGLGFLVIKAIEYTEKIRDHITPQTSEFFMYYFVLTGLHAFHLLLGLAVLVVLYGFAKKSEMSGARFAFFEGGACFWHMVDLLWIVLFPLIFLVR</sequence>
<feature type="transmembrane region" description="Helical" evidence="11">
    <location>
        <begin position="77"/>
        <end position="98"/>
    </location>
</feature>
<feature type="transmembrane region" description="Helical" evidence="11">
    <location>
        <begin position="110"/>
        <end position="127"/>
    </location>
</feature>
<organism evidence="13 14">
    <name type="scientific">Mycolicibacterium hodleri</name>
    <dbReference type="NCBI Taxonomy" id="49897"/>
    <lineage>
        <taxon>Bacteria</taxon>
        <taxon>Bacillati</taxon>
        <taxon>Actinomycetota</taxon>
        <taxon>Actinomycetes</taxon>
        <taxon>Mycobacteriales</taxon>
        <taxon>Mycobacteriaceae</taxon>
        <taxon>Mycolicibacterium</taxon>
    </lineage>
</organism>
<dbReference type="SUPFAM" id="SSF81452">
    <property type="entry name" value="Cytochrome c oxidase subunit III-like"/>
    <property type="match status" value="1"/>
</dbReference>
<proteinExistence type="inferred from homology"/>
<dbReference type="Pfam" id="PF00510">
    <property type="entry name" value="COX3"/>
    <property type="match status" value="1"/>
</dbReference>
<dbReference type="GO" id="GO:0005886">
    <property type="term" value="C:plasma membrane"/>
    <property type="evidence" value="ECO:0007669"/>
    <property type="project" value="UniProtKB-SubCell"/>
</dbReference>
<evidence type="ECO:0000256" key="7">
    <source>
        <dbReference type="ARBA" id="ARBA00031400"/>
    </source>
</evidence>
<dbReference type="EMBL" id="RCZG01000008">
    <property type="protein sequence ID" value="TPG32571.1"/>
    <property type="molecule type" value="Genomic_DNA"/>
</dbReference>
<evidence type="ECO:0000313" key="13">
    <source>
        <dbReference type="EMBL" id="TPG32571.1"/>
    </source>
</evidence>
<keyword evidence="6 11" id="KW-0472">Membrane</keyword>
<dbReference type="OrthoDB" id="9810850at2"/>
<evidence type="ECO:0000256" key="11">
    <source>
        <dbReference type="SAM" id="Phobius"/>
    </source>
</evidence>
<comment type="catalytic activity">
    <reaction evidence="8">
        <text>4 Fe(II)-[cytochrome c] + O2 + 8 H(+)(in) = 4 Fe(III)-[cytochrome c] + 2 H2O + 4 H(+)(out)</text>
        <dbReference type="Rhea" id="RHEA:11436"/>
        <dbReference type="Rhea" id="RHEA-COMP:10350"/>
        <dbReference type="Rhea" id="RHEA-COMP:14399"/>
        <dbReference type="ChEBI" id="CHEBI:15377"/>
        <dbReference type="ChEBI" id="CHEBI:15378"/>
        <dbReference type="ChEBI" id="CHEBI:15379"/>
        <dbReference type="ChEBI" id="CHEBI:29033"/>
        <dbReference type="ChEBI" id="CHEBI:29034"/>
        <dbReference type="EC" id="7.1.1.9"/>
    </reaction>
</comment>
<comment type="caution">
    <text evidence="13">The sequence shown here is derived from an EMBL/GenBank/DDBJ whole genome shotgun (WGS) entry which is preliminary data.</text>
</comment>
<feature type="transmembrane region" description="Helical" evidence="11">
    <location>
        <begin position="147"/>
        <end position="172"/>
    </location>
</feature>
<feature type="transmembrane region" description="Helical" evidence="11">
    <location>
        <begin position="34"/>
        <end position="57"/>
    </location>
</feature>
<dbReference type="Proteomes" id="UP000320095">
    <property type="component" value="Unassembled WGS sequence"/>
</dbReference>
<feature type="transmembrane region" description="Helical" evidence="11">
    <location>
        <begin position="184"/>
        <end position="210"/>
    </location>
</feature>
<comment type="similarity">
    <text evidence="2 9">Belongs to the cytochrome c oxidase subunit 3 family.</text>
</comment>
<accession>A0A502E7Z6</accession>
<dbReference type="InterPro" id="IPR000298">
    <property type="entry name" value="Cyt_c_oxidase-like_su3"/>
</dbReference>
<feature type="region of interest" description="Disordered" evidence="10">
    <location>
        <begin position="1"/>
        <end position="27"/>
    </location>
</feature>
<evidence type="ECO:0000256" key="5">
    <source>
        <dbReference type="ARBA" id="ARBA00022989"/>
    </source>
</evidence>
<keyword evidence="4 9" id="KW-0812">Transmembrane</keyword>
<evidence type="ECO:0000256" key="10">
    <source>
        <dbReference type="SAM" id="MobiDB-lite"/>
    </source>
</evidence>
<gene>
    <name evidence="13" type="ORF">EAH80_19445</name>
</gene>
<dbReference type="PANTHER" id="PTHR11403">
    <property type="entry name" value="CYTOCHROME C OXIDASE SUBUNIT III"/>
    <property type="match status" value="1"/>
</dbReference>
<evidence type="ECO:0000256" key="6">
    <source>
        <dbReference type="ARBA" id="ARBA00023136"/>
    </source>
</evidence>
<evidence type="ECO:0000256" key="1">
    <source>
        <dbReference type="ARBA" id="ARBA00004141"/>
    </source>
</evidence>
<evidence type="ECO:0000256" key="9">
    <source>
        <dbReference type="RuleBase" id="RU003376"/>
    </source>
</evidence>
<dbReference type="AlphaFoldDB" id="A0A502E7Z6"/>
<dbReference type="InterPro" id="IPR013833">
    <property type="entry name" value="Cyt_c_oxidase_su3_a-hlx"/>
</dbReference>
<dbReference type="GO" id="GO:0019646">
    <property type="term" value="P:aerobic electron transport chain"/>
    <property type="evidence" value="ECO:0007669"/>
    <property type="project" value="InterPro"/>
</dbReference>
<dbReference type="PANTHER" id="PTHR11403:SF6">
    <property type="entry name" value="NITRIC OXIDE REDUCTASE SUBUNIT E"/>
    <property type="match status" value="1"/>
</dbReference>
<feature type="domain" description="Heme-copper oxidase subunit III family profile" evidence="12">
    <location>
        <begin position="35"/>
        <end position="211"/>
    </location>
</feature>
<evidence type="ECO:0000259" key="12">
    <source>
        <dbReference type="PROSITE" id="PS50253"/>
    </source>
</evidence>
<dbReference type="InterPro" id="IPR024791">
    <property type="entry name" value="Cyt_c/ubiquinol_Oxase_su3"/>
</dbReference>
<reference evidence="13 14" key="1">
    <citation type="journal article" date="2019" name="Environ. Microbiol.">
        <title>Species interactions and distinct microbial communities in high Arctic permafrost affected cryosols are associated with the CH4 and CO2 gas fluxes.</title>
        <authorList>
            <person name="Altshuler I."/>
            <person name="Hamel J."/>
            <person name="Turney S."/>
            <person name="Magnuson E."/>
            <person name="Levesque R."/>
            <person name="Greer C."/>
            <person name="Whyte L.G."/>
        </authorList>
    </citation>
    <scope>NUCLEOTIDE SEQUENCE [LARGE SCALE GENOMIC DNA]</scope>
    <source>
        <strain evidence="13 14">S5.20</strain>
    </source>
</reference>